<name>A0A498JCU4_MALDO</name>
<evidence type="ECO:0000313" key="3">
    <source>
        <dbReference type="Proteomes" id="UP000290289"/>
    </source>
</evidence>
<dbReference type="Gene3D" id="3.30.565.10">
    <property type="entry name" value="Histidine kinase-like ATPase, C-terminal domain"/>
    <property type="match status" value="1"/>
</dbReference>
<dbReference type="SUPFAM" id="SSF55874">
    <property type="entry name" value="ATPase domain of HSP90 chaperone/DNA topoisomerase II/histidine kinase"/>
    <property type="match status" value="1"/>
</dbReference>
<dbReference type="PANTHER" id="PTHR32387:SF11">
    <property type="entry name" value="PROTEIN NO VEIN C-TERMINAL DOMAIN-CONTAINING PROTEIN"/>
    <property type="match status" value="1"/>
</dbReference>
<dbReference type="Pfam" id="PF25794">
    <property type="entry name" value="SACS"/>
    <property type="match status" value="1"/>
</dbReference>
<evidence type="ECO:0000313" key="2">
    <source>
        <dbReference type="EMBL" id="RXH91522.1"/>
    </source>
</evidence>
<feature type="domain" description="Sacsin/Nov" evidence="1">
    <location>
        <begin position="51"/>
        <end position="153"/>
    </location>
</feature>
<dbReference type="AlphaFoldDB" id="A0A498JCU4"/>
<dbReference type="InterPro" id="IPR058210">
    <property type="entry name" value="SACS/Nov_dom"/>
</dbReference>
<dbReference type="InterPro" id="IPR052957">
    <property type="entry name" value="Auxin_embryo_med"/>
</dbReference>
<organism evidence="2 3">
    <name type="scientific">Malus domestica</name>
    <name type="common">Apple</name>
    <name type="synonym">Pyrus malus</name>
    <dbReference type="NCBI Taxonomy" id="3750"/>
    <lineage>
        <taxon>Eukaryota</taxon>
        <taxon>Viridiplantae</taxon>
        <taxon>Streptophyta</taxon>
        <taxon>Embryophyta</taxon>
        <taxon>Tracheophyta</taxon>
        <taxon>Spermatophyta</taxon>
        <taxon>Magnoliopsida</taxon>
        <taxon>eudicotyledons</taxon>
        <taxon>Gunneridae</taxon>
        <taxon>Pentapetalae</taxon>
        <taxon>rosids</taxon>
        <taxon>fabids</taxon>
        <taxon>Rosales</taxon>
        <taxon>Rosaceae</taxon>
        <taxon>Amygdaloideae</taxon>
        <taxon>Maleae</taxon>
        <taxon>Malus</taxon>
    </lineage>
</organism>
<dbReference type="NCBIfam" id="NF047352">
    <property type="entry name" value="P_loop_sacsin"/>
    <property type="match status" value="1"/>
</dbReference>
<sequence length="838" mass="94147">MKPSAAEKALHSAKLHIEEIRTKKFSIGKTRINPLTLDLHHAVTSLSAELYQKDIHFLMELIQNAEDNEYKKGIEPTLEFVLTKKDITGSGAPATLLVFNNEVGFSRSNIDSICSVGRSTKKGKRHLGFIGEKGIGFKSVFLVSSQPHIFSNGYRIKFREEPNKDCSIGYIVPEWVSGEPTLSSILDVYGATKVVPATTIVLPLKPEKVETVRAQLSGLHPELLLFLSKVNRVYVRGCDPKAANGVSKISICTGTDLMNVRDKTANARVVELSVKEKMGASEEKCKESILLDNVWNLGILECVPSAFVNAFESCVKELSLFPSVGQAFQFIPTQASPIPVFNKLTESIKTRLQGLQIVPCEIFSSERLFFQPKEAVRILHTFRDLLVRIRSKGVVVSGLSSLMKVSHSSLNFQETSGVMDYLGVVYASYNWYAQCIQSCNIVSQVSDDVYIKLLGFIANTCKDTSSIQLLGTMPLLKYINREGNMELRTIPNTTPKIVYSVELEIHTWLSKCNMEFGCLGNFYFLPNSTREALLTHKRSSFLLEWLSSNAGLSPCSATEFVSWLYPYVSNKEPLLPVTLVHFLYHAHMKNIIDDSQLYSFLTVIPLIDGTNQVRMQRTATLVSASRSKWVKLLGPLNPFVGQYYIDIGDVYAKSSMLLGEFVPQDELLHFVVKFSKAVDIPELCPPDVVLQIASHELSREGIFDMMKHILEDISILDLEFYSHRIMLYQDELEFLGVGIRSVDVQRLVTNRFISLASPGMSKEYTFSLLTFITFSKARGMLDMNWLAVMKEKKWLKTHKGYNAPEVSIILPSEIDTQSRLKVTDLPIVDDMGFFVEYS</sequence>
<dbReference type="EMBL" id="RDQH01000334">
    <property type="protein sequence ID" value="RXH91522.1"/>
    <property type="molecule type" value="Genomic_DNA"/>
</dbReference>
<gene>
    <name evidence="2" type="ORF">DVH24_020545</name>
</gene>
<dbReference type="InterPro" id="IPR036890">
    <property type="entry name" value="HATPase_C_sf"/>
</dbReference>
<dbReference type="Proteomes" id="UP000290289">
    <property type="component" value="Chromosome 8"/>
</dbReference>
<protein>
    <recommendedName>
        <fullName evidence="1">Sacsin/Nov domain-containing protein</fullName>
    </recommendedName>
</protein>
<evidence type="ECO:0000259" key="1">
    <source>
        <dbReference type="Pfam" id="PF25794"/>
    </source>
</evidence>
<comment type="caution">
    <text evidence="2">The sequence shown here is derived from an EMBL/GenBank/DDBJ whole genome shotgun (WGS) entry which is preliminary data.</text>
</comment>
<proteinExistence type="predicted"/>
<dbReference type="PANTHER" id="PTHR32387">
    <property type="entry name" value="WU:FJ29H11"/>
    <property type="match status" value="1"/>
</dbReference>
<keyword evidence="3" id="KW-1185">Reference proteome</keyword>
<accession>A0A498JCU4</accession>
<reference evidence="2 3" key="1">
    <citation type="submission" date="2018-10" db="EMBL/GenBank/DDBJ databases">
        <title>A high-quality apple genome assembly.</title>
        <authorList>
            <person name="Hu J."/>
        </authorList>
    </citation>
    <scope>NUCLEOTIDE SEQUENCE [LARGE SCALE GENOMIC DNA]</scope>
    <source>
        <strain evidence="3">cv. HFTH1</strain>
        <tissue evidence="2">Young leaf</tissue>
    </source>
</reference>